<evidence type="ECO:0000256" key="2">
    <source>
        <dbReference type="SAM" id="Phobius"/>
    </source>
</evidence>
<reference evidence="4" key="1">
    <citation type="submission" date="2021-01" db="EMBL/GenBank/DDBJ databases">
        <authorList>
            <person name="Corre E."/>
            <person name="Pelletier E."/>
            <person name="Niang G."/>
            <person name="Scheremetjew M."/>
            <person name="Finn R."/>
            <person name="Kale V."/>
            <person name="Holt S."/>
            <person name="Cochrane G."/>
            <person name="Meng A."/>
            <person name="Brown T."/>
            <person name="Cohen L."/>
        </authorList>
    </citation>
    <scope>NUCLEOTIDE SEQUENCE</scope>
    <source>
        <strain evidence="4">FSP1.4</strain>
    </source>
</reference>
<feature type="transmembrane region" description="Helical" evidence="2">
    <location>
        <begin position="111"/>
        <end position="132"/>
    </location>
</feature>
<dbReference type="InterPro" id="IPR027483">
    <property type="entry name" value="PInositol-4-P-4/5-kinase_C_sf"/>
</dbReference>
<feature type="transmembrane region" description="Helical" evidence="2">
    <location>
        <begin position="6"/>
        <end position="21"/>
    </location>
</feature>
<protein>
    <recommendedName>
        <fullName evidence="3">PIPK domain-containing protein</fullName>
    </recommendedName>
</protein>
<dbReference type="PANTHER" id="PTHR23086:SF8">
    <property type="entry name" value="PHOSPHATIDYLINOSITOL 5-PHOSPHATE 4-KINASE, ISOFORM A"/>
    <property type="match status" value="1"/>
</dbReference>
<feature type="transmembrane region" description="Helical" evidence="2">
    <location>
        <begin position="42"/>
        <end position="61"/>
    </location>
</feature>
<dbReference type="SUPFAM" id="SSF56104">
    <property type="entry name" value="SAICAR synthase-like"/>
    <property type="match status" value="1"/>
</dbReference>
<dbReference type="Pfam" id="PF01504">
    <property type="entry name" value="PIP5K"/>
    <property type="match status" value="1"/>
</dbReference>
<dbReference type="InterPro" id="IPR027484">
    <property type="entry name" value="PInositol-4-P-5-kinase_N"/>
</dbReference>
<dbReference type="Gene3D" id="3.30.800.10">
    <property type="entry name" value="Phosphatidylinositol Phosphate Kinase II Beta"/>
    <property type="match status" value="1"/>
</dbReference>
<organism evidence="4">
    <name type="scientific">Euplotes harpa</name>
    <dbReference type="NCBI Taxonomy" id="151035"/>
    <lineage>
        <taxon>Eukaryota</taxon>
        <taxon>Sar</taxon>
        <taxon>Alveolata</taxon>
        <taxon>Ciliophora</taxon>
        <taxon>Intramacronucleata</taxon>
        <taxon>Spirotrichea</taxon>
        <taxon>Hypotrichia</taxon>
        <taxon>Euplotida</taxon>
        <taxon>Euplotidae</taxon>
        <taxon>Euplotes</taxon>
    </lineage>
</organism>
<keyword evidence="1" id="KW-0067">ATP-binding</keyword>
<keyword evidence="2" id="KW-0472">Membrane</keyword>
<dbReference type="InterPro" id="IPR002498">
    <property type="entry name" value="PInositol-4-P-4/5-kinase_core"/>
</dbReference>
<dbReference type="AlphaFoldDB" id="A0A7S3JEQ7"/>
<dbReference type="EMBL" id="HBII01024025">
    <property type="protein sequence ID" value="CAE0351037.1"/>
    <property type="molecule type" value="Transcribed_RNA"/>
</dbReference>
<dbReference type="CDD" id="cd00139">
    <property type="entry name" value="PIPKc"/>
    <property type="match status" value="1"/>
</dbReference>
<keyword evidence="1" id="KW-0547">Nucleotide-binding</keyword>
<keyword evidence="1" id="KW-0418">Kinase</keyword>
<gene>
    <name evidence="4" type="ORF">EHAR0213_LOCUS9951</name>
</gene>
<dbReference type="Gene3D" id="3.30.810.10">
    <property type="entry name" value="2-Layer Sandwich"/>
    <property type="match status" value="1"/>
</dbReference>
<sequence length="446" mass="51091">MLATLLSVYILISIFSVIYAARMLSRPGISSEIRIMFIKKHVLYAVCFIIIWSTTLLNAYSQLYTTNKPSPDDLLMMDNGYTKTYVRFPNGVYSQVWVKPGEKNYMELTTIQFISFIANISTGFVMGAIRCMEPYFIFLLKRFFKTLFGQPTANDDGKGDNKINDTVAAFLNSSLNIELVHIILKAITLECTKTEIPTDDWKYFIPLDSDFEEKKVYPINEIEINDAAKWKLFSEPVKGLKIGINVLGFEDRDSDTLIINEDSSVEELAPKIFAILRIREGITNAVIRNSLSPELNRDMVFKAGEGQGKSGSFFFFSHDRRFIIKSMNDEEYKTFQNMFRKYFKHLLANEASLLARIYGIFTVKKEKLMPVHLILMGNTVDLSGKGQGLKYIFDLKGSLVNRESKMMKVHKPSSTLKDINLLNIKQNDNLLKFTARDKKLIMDVIK</sequence>
<dbReference type="SMART" id="SM00330">
    <property type="entry name" value="PIPKc"/>
    <property type="match status" value="1"/>
</dbReference>
<keyword evidence="2" id="KW-0812">Transmembrane</keyword>
<dbReference type="InterPro" id="IPR023610">
    <property type="entry name" value="PInositol-4/5-P-5/4-kinase"/>
</dbReference>
<dbReference type="PROSITE" id="PS51455">
    <property type="entry name" value="PIPK"/>
    <property type="match status" value="1"/>
</dbReference>
<proteinExistence type="predicted"/>
<feature type="domain" description="PIPK" evidence="3">
    <location>
        <begin position="199"/>
        <end position="446"/>
    </location>
</feature>
<dbReference type="GO" id="GO:0005524">
    <property type="term" value="F:ATP binding"/>
    <property type="evidence" value="ECO:0007669"/>
    <property type="project" value="UniProtKB-UniRule"/>
</dbReference>
<dbReference type="GO" id="GO:0005886">
    <property type="term" value="C:plasma membrane"/>
    <property type="evidence" value="ECO:0007669"/>
    <property type="project" value="TreeGrafter"/>
</dbReference>
<keyword evidence="2" id="KW-1133">Transmembrane helix</keyword>
<dbReference type="GO" id="GO:0016308">
    <property type="term" value="F:1-phosphatidylinositol-4-phosphate 5-kinase activity"/>
    <property type="evidence" value="ECO:0007669"/>
    <property type="project" value="TreeGrafter"/>
</dbReference>
<accession>A0A7S3JEQ7</accession>
<keyword evidence="1" id="KW-0808">Transferase</keyword>
<dbReference type="PANTHER" id="PTHR23086">
    <property type="entry name" value="PHOSPHATIDYLINOSITOL-4-PHOSPHATE 5-KINASE"/>
    <property type="match status" value="1"/>
</dbReference>
<dbReference type="GO" id="GO:0046854">
    <property type="term" value="P:phosphatidylinositol phosphate biosynthetic process"/>
    <property type="evidence" value="ECO:0007669"/>
    <property type="project" value="TreeGrafter"/>
</dbReference>
<evidence type="ECO:0000313" key="4">
    <source>
        <dbReference type="EMBL" id="CAE0351037.1"/>
    </source>
</evidence>
<name>A0A7S3JEQ7_9SPIT</name>
<evidence type="ECO:0000256" key="1">
    <source>
        <dbReference type="PROSITE-ProRule" id="PRU00781"/>
    </source>
</evidence>
<evidence type="ECO:0000259" key="3">
    <source>
        <dbReference type="PROSITE" id="PS51455"/>
    </source>
</evidence>